<dbReference type="AlphaFoldDB" id="A0A3B0CMV2"/>
<dbReference type="EMBL" id="RBAH01000001">
    <property type="protein sequence ID" value="RKN86723.1"/>
    <property type="molecule type" value="Genomic_DNA"/>
</dbReference>
<dbReference type="OrthoDB" id="9800108at2"/>
<keyword evidence="6" id="KW-1185">Reference proteome</keyword>
<name>A0A3B0CMV2_9BACL</name>
<dbReference type="SUPFAM" id="SSF55248">
    <property type="entry name" value="PCD-like"/>
    <property type="match status" value="1"/>
</dbReference>
<dbReference type="PANTHER" id="PTHR12599:SF0">
    <property type="entry name" value="PTERIN-4-ALPHA-CARBINOLAMINE DEHYDRATASE"/>
    <property type="match status" value="1"/>
</dbReference>
<evidence type="ECO:0000313" key="5">
    <source>
        <dbReference type="EMBL" id="RKN86723.1"/>
    </source>
</evidence>
<comment type="catalytic activity">
    <reaction evidence="1">
        <text>(4aS,6R)-4a-hydroxy-L-erythro-5,6,7,8-tetrahydrobiopterin = (6R)-L-erythro-6,7-dihydrobiopterin + H2O</text>
        <dbReference type="Rhea" id="RHEA:11920"/>
        <dbReference type="ChEBI" id="CHEBI:15377"/>
        <dbReference type="ChEBI" id="CHEBI:15642"/>
        <dbReference type="ChEBI" id="CHEBI:43120"/>
        <dbReference type="EC" id="4.2.1.96"/>
    </reaction>
</comment>
<gene>
    <name evidence="5" type="ORF">D7M11_01840</name>
</gene>
<dbReference type="PANTHER" id="PTHR12599">
    <property type="entry name" value="PTERIN-4-ALPHA-CARBINOLAMINE DEHYDRATASE"/>
    <property type="match status" value="1"/>
</dbReference>
<organism evidence="5 6">
    <name type="scientific">Paenibacillus ginsengarvi</name>
    <dbReference type="NCBI Taxonomy" id="400777"/>
    <lineage>
        <taxon>Bacteria</taxon>
        <taxon>Bacillati</taxon>
        <taxon>Bacillota</taxon>
        <taxon>Bacilli</taxon>
        <taxon>Bacillales</taxon>
        <taxon>Paenibacillaceae</taxon>
        <taxon>Paenibacillus</taxon>
    </lineage>
</organism>
<dbReference type="Pfam" id="PF01329">
    <property type="entry name" value="Pterin_4a"/>
    <property type="match status" value="1"/>
</dbReference>
<dbReference type="NCBIfam" id="NF002017">
    <property type="entry name" value="PRK00823.1-2"/>
    <property type="match status" value="1"/>
</dbReference>
<proteinExistence type="inferred from homology"/>
<dbReference type="EC" id="4.2.1.96" evidence="3"/>
<evidence type="ECO:0000256" key="3">
    <source>
        <dbReference type="ARBA" id="ARBA00013252"/>
    </source>
</evidence>
<dbReference type="InterPro" id="IPR001533">
    <property type="entry name" value="Pterin_deHydtase"/>
</dbReference>
<dbReference type="Proteomes" id="UP000282311">
    <property type="component" value="Unassembled WGS sequence"/>
</dbReference>
<comment type="caution">
    <text evidence="5">The sequence shown here is derived from an EMBL/GenBank/DDBJ whole genome shotgun (WGS) entry which is preliminary data.</text>
</comment>
<sequence>MTKLTDEQIQELLHVRQGWTRKDSKWLVKKYRFQQFMKGIEFVQQTAMTAEALNHHPMIAIEYKVVTISVTTWSEGGITALDFELIDRCDRLFQTMCGTN</sequence>
<evidence type="ECO:0000313" key="6">
    <source>
        <dbReference type="Proteomes" id="UP000282311"/>
    </source>
</evidence>
<evidence type="ECO:0000256" key="2">
    <source>
        <dbReference type="ARBA" id="ARBA00006472"/>
    </source>
</evidence>
<dbReference type="RefSeq" id="WP_120745430.1">
    <property type="nucleotide sequence ID" value="NZ_RBAH01000001.1"/>
</dbReference>
<dbReference type="InterPro" id="IPR036428">
    <property type="entry name" value="PCD_sf"/>
</dbReference>
<comment type="similarity">
    <text evidence="2">Belongs to the pterin-4-alpha-carbinolamine dehydratase family.</text>
</comment>
<evidence type="ECO:0000256" key="4">
    <source>
        <dbReference type="ARBA" id="ARBA00023239"/>
    </source>
</evidence>
<dbReference type="Gene3D" id="3.30.1360.20">
    <property type="entry name" value="Transcriptional coactivator/pterin dehydratase"/>
    <property type="match status" value="1"/>
</dbReference>
<evidence type="ECO:0000256" key="1">
    <source>
        <dbReference type="ARBA" id="ARBA00001554"/>
    </source>
</evidence>
<protein>
    <recommendedName>
        <fullName evidence="3">4a-hydroxytetrahydrobiopterin dehydratase</fullName>
        <ecNumber evidence="3">4.2.1.96</ecNumber>
    </recommendedName>
</protein>
<keyword evidence="4 5" id="KW-0456">Lyase</keyword>
<accession>A0A3B0CMV2</accession>
<dbReference type="GO" id="GO:0008124">
    <property type="term" value="F:4-alpha-hydroxytetrahydrobiopterin dehydratase activity"/>
    <property type="evidence" value="ECO:0007669"/>
    <property type="project" value="UniProtKB-EC"/>
</dbReference>
<reference evidence="5 6" key="1">
    <citation type="journal article" date="2007" name="Int. J. Syst. Evol. Microbiol.">
        <title>Paenibacillus ginsengarvi sp. nov., isolated from soil from ginseng cultivation.</title>
        <authorList>
            <person name="Yoon M.H."/>
            <person name="Ten L.N."/>
            <person name="Im W.T."/>
        </authorList>
    </citation>
    <scope>NUCLEOTIDE SEQUENCE [LARGE SCALE GENOMIC DNA]</scope>
    <source>
        <strain evidence="5 6">KCTC 13059</strain>
    </source>
</reference>
<dbReference type="CDD" id="cd00488">
    <property type="entry name" value="PCD_DCoH"/>
    <property type="match status" value="1"/>
</dbReference>
<dbReference type="GO" id="GO:0006729">
    <property type="term" value="P:tetrahydrobiopterin biosynthetic process"/>
    <property type="evidence" value="ECO:0007669"/>
    <property type="project" value="InterPro"/>
</dbReference>